<evidence type="ECO:0000313" key="1">
    <source>
        <dbReference type="EMBL" id="PIR78041.1"/>
    </source>
</evidence>
<protein>
    <recommendedName>
        <fullName evidence="3">SHS2 domain-containing protein</fullName>
    </recommendedName>
</protein>
<dbReference type="EMBL" id="PFBU01000071">
    <property type="protein sequence ID" value="PIR78041.1"/>
    <property type="molecule type" value="Genomic_DNA"/>
</dbReference>
<comment type="caution">
    <text evidence="1">The sequence shown here is derived from an EMBL/GenBank/DDBJ whole genome shotgun (WGS) entry which is preliminary data.</text>
</comment>
<dbReference type="CDD" id="cd24049">
    <property type="entry name" value="ASKHA_NBD_PilM"/>
    <property type="match status" value="1"/>
</dbReference>
<dbReference type="PANTHER" id="PTHR32432:SF3">
    <property type="entry name" value="ETHANOLAMINE UTILIZATION PROTEIN EUTJ"/>
    <property type="match status" value="1"/>
</dbReference>
<accession>A0A2H0TXV6</accession>
<evidence type="ECO:0008006" key="3">
    <source>
        <dbReference type="Google" id="ProtNLM"/>
    </source>
</evidence>
<sequence length="378" mass="42590">MAKEKSYLGVDIGAHGLKIVELKNTKNRPQLWTYGILEQKLDIHLQQTTEKNIDELNKENDNKYSGVEKEDRKKIEARRLNDLIMKDARVNEYAQMLKYLLKKARVQTTHASSSLPVSQVFHTVMNLPKVEEKMISSIVRSEIAKMIPYSVDDMQIIPQKIATTHDNGNISLLVTAAPKMLISFYSAIFQRAGLKLMELETEAFALARSLVGHDSAVSMVVDVGAERTNFFIIDNATPMTYRSLQIGGNDFDKILASSLGFDEDVANKIKLSLSVDNPHLSVDSFIQILDPIVKEIKYSFDLYLKQNVNIGKRPEKIILTGGSSLFPVLKDYITSQFDMKVFIGNPWARVMHQDGINKILDNLGPRMSVAIGLALRNF</sequence>
<evidence type="ECO:0000313" key="2">
    <source>
        <dbReference type="Proteomes" id="UP000230852"/>
    </source>
</evidence>
<dbReference type="PANTHER" id="PTHR32432">
    <property type="entry name" value="CELL DIVISION PROTEIN FTSA-RELATED"/>
    <property type="match status" value="1"/>
</dbReference>
<reference evidence="2" key="1">
    <citation type="submission" date="2017-09" db="EMBL/GenBank/DDBJ databases">
        <title>Depth-based differentiation of microbial function through sediment-hosted aquifers and enrichment of novel symbionts in the deep terrestrial subsurface.</title>
        <authorList>
            <person name="Probst A.J."/>
            <person name="Ladd B."/>
            <person name="Jarett J.K."/>
            <person name="Geller-Mcgrath D.E."/>
            <person name="Sieber C.M.K."/>
            <person name="Emerson J.B."/>
            <person name="Anantharaman K."/>
            <person name="Thomas B.C."/>
            <person name="Malmstrom R."/>
            <person name="Stieglmeier M."/>
            <person name="Klingl A."/>
            <person name="Woyke T."/>
            <person name="Ryan C.M."/>
            <person name="Banfield J.F."/>
        </authorList>
    </citation>
    <scope>NUCLEOTIDE SEQUENCE [LARGE SCALE GENOMIC DNA]</scope>
</reference>
<dbReference type="Proteomes" id="UP000230852">
    <property type="component" value="Unassembled WGS sequence"/>
</dbReference>
<gene>
    <name evidence="1" type="ORF">COU28_03765</name>
</gene>
<dbReference type="AlphaFoldDB" id="A0A2H0TXV6"/>
<dbReference type="SUPFAM" id="SSF53067">
    <property type="entry name" value="Actin-like ATPase domain"/>
    <property type="match status" value="2"/>
</dbReference>
<dbReference type="Gene3D" id="3.30.420.40">
    <property type="match status" value="2"/>
</dbReference>
<dbReference type="Gene3D" id="3.30.1490.300">
    <property type="match status" value="1"/>
</dbReference>
<name>A0A2H0TXV6_9BACT</name>
<dbReference type="Pfam" id="PF11104">
    <property type="entry name" value="PilM_2"/>
    <property type="match status" value="1"/>
</dbReference>
<proteinExistence type="predicted"/>
<dbReference type="InterPro" id="IPR005883">
    <property type="entry name" value="PilM"/>
</dbReference>
<dbReference type="InterPro" id="IPR050696">
    <property type="entry name" value="FtsA/MreB"/>
</dbReference>
<organism evidence="1 2">
    <name type="scientific">Candidatus Magasanikbacteria bacterium CG10_big_fil_rev_8_21_14_0_10_36_16</name>
    <dbReference type="NCBI Taxonomy" id="1974645"/>
    <lineage>
        <taxon>Bacteria</taxon>
        <taxon>Candidatus Magasanikiibacteriota</taxon>
    </lineage>
</organism>
<dbReference type="PIRSF" id="PIRSF019169">
    <property type="entry name" value="PilM"/>
    <property type="match status" value="1"/>
</dbReference>
<dbReference type="InterPro" id="IPR043129">
    <property type="entry name" value="ATPase_NBD"/>
</dbReference>